<sequence length="110" mass="11799">MAAPLQYPLCCQTVTFYHADPAAHTITRTVVQGVHFDTRRRETAAGGSGPAGSAATAFLLVIPEKHAAFGRDYTLEPHDRVLAGTGPEVSYTQWLDFTPAKVPGLAAVQY</sequence>
<protein>
    <submittedName>
        <fullName evidence="1">Uncharacterized protein</fullName>
    </submittedName>
</protein>
<dbReference type="AlphaFoldDB" id="K1R722"/>
<dbReference type="EMBL" id="AJWY01014080">
    <property type="protein sequence ID" value="EKC44787.1"/>
    <property type="molecule type" value="Genomic_DNA"/>
</dbReference>
<gene>
    <name evidence="1" type="ORF">LEA_20488</name>
</gene>
<comment type="caution">
    <text evidence="1">The sequence shown here is derived from an EMBL/GenBank/DDBJ whole genome shotgun (WGS) entry which is preliminary data.</text>
</comment>
<feature type="non-terminal residue" evidence="1">
    <location>
        <position position="110"/>
    </location>
</feature>
<name>K1R722_9ZZZZ</name>
<proteinExistence type="predicted"/>
<evidence type="ECO:0000313" key="1">
    <source>
        <dbReference type="EMBL" id="EKC44787.1"/>
    </source>
</evidence>
<organism evidence="1">
    <name type="scientific">human gut metagenome</name>
    <dbReference type="NCBI Taxonomy" id="408170"/>
    <lineage>
        <taxon>unclassified sequences</taxon>
        <taxon>metagenomes</taxon>
        <taxon>organismal metagenomes</taxon>
    </lineage>
</organism>
<reference evidence="1" key="1">
    <citation type="journal article" date="2013" name="Environ. Microbiol.">
        <title>Microbiota from the distal guts of lean and obese adolescents exhibit partial functional redundancy besides clear differences in community structure.</title>
        <authorList>
            <person name="Ferrer M."/>
            <person name="Ruiz A."/>
            <person name="Lanza F."/>
            <person name="Haange S.B."/>
            <person name="Oberbach A."/>
            <person name="Till H."/>
            <person name="Bargiela R."/>
            <person name="Campoy C."/>
            <person name="Segura M.T."/>
            <person name="Richter M."/>
            <person name="von Bergen M."/>
            <person name="Seifert J."/>
            <person name="Suarez A."/>
        </authorList>
    </citation>
    <scope>NUCLEOTIDE SEQUENCE</scope>
</reference>
<accession>K1R722</accession>